<dbReference type="RefSeq" id="WP_151970251.1">
    <property type="nucleotide sequence ID" value="NZ_AP019860.1"/>
</dbReference>
<evidence type="ECO:0000313" key="2">
    <source>
        <dbReference type="Proteomes" id="UP000326354"/>
    </source>
</evidence>
<dbReference type="Gene3D" id="2.100.10.50">
    <property type="match status" value="1"/>
</dbReference>
<accession>A0A5S9IRE9</accession>
<dbReference type="Gene3D" id="2.60.40.1080">
    <property type="match status" value="1"/>
</dbReference>
<protein>
    <submittedName>
        <fullName evidence="1">Uncharacterized protein</fullName>
    </submittedName>
</protein>
<dbReference type="KEGG" id="uam:UABAM_04567"/>
<evidence type="ECO:0000313" key="1">
    <source>
        <dbReference type="EMBL" id="BBM86181.1"/>
    </source>
</evidence>
<name>A0A5S9IRE9_UABAM</name>
<dbReference type="AlphaFoldDB" id="A0A5S9IRE9"/>
<sequence length="557" mass="61480">MNAKFYIVMIIFMISLSAEYVGPNKTITKKIPTHMKLQHKTISSGHHLTLAAQQTVELLPGAAVAPGGSLEVKVSSNIPREVSITGPVELYENSKAQYKSTVIFPNGHSKDITNNYKWHVSHSNYASIHNGLLTTKAVKRDFFIDIVISTVYEGYPIEVSFEVKILKEAYTSLRLGWSHDVDKAAHMAQADGHKVIHVDNGLTAGSGPDTPWVLLGGKKARVAPHQRITGIAIIGGPDGITGPPGYTYVGDLNKGCGYGTAGVYLYYKHGYHSNPVSDLKIIKSTTPPQGYFLINVNLNFGCNRYIDKLGSSNDQEYHGVTMYLSALGGEYFVAETYGKDSDYAYRRVEGYINQRLEVLQREFKKAEKKFIQIKNDAGAFFDKLENLSTYETTKWKVRDRIRKGGWRVAWGREVTEVDLLEIAGAIGADVYGGGGTATMSVLEQIGLESIEKLSENVVDEFSGYFEGQLESLMDEVTDFAQQIILTFFKALIDGKSPEDAIGDLVTALERKAQEAKGFRIEFKAGVAEYSGKNKVAGVTLSPTISWQPYIAVRLVRP</sequence>
<dbReference type="Proteomes" id="UP000326354">
    <property type="component" value="Chromosome"/>
</dbReference>
<organism evidence="1 2">
    <name type="scientific">Uabimicrobium amorphum</name>
    <dbReference type="NCBI Taxonomy" id="2596890"/>
    <lineage>
        <taxon>Bacteria</taxon>
        <taxon>Pseudomonadati</taxon>
        <taxon>Planctomycetota</taxon>
        <taxon>Candidatus Uabimicrobiia</taxon>
        <taxon>Candidatus Uabimicrobiales</taxon>
        <taxon>Candidatus Uabimicrobiaceae</taxon>
        <taxon>Candidatus Uabimicrobium</taxon>
    </lineage>
</organism>
<reference evidence="1 2" key="1">
    <citation type="submission" date="2019-08" db="EMBL/GenBank/DDBJ databases">
        <title>Complete genome sequence of Candidatus Uab amorphum.</title>
        <authorList>
            <person name="Shiratori T."/>
            <person name="Suzuki S."/>
            <person name="Kakizawa Y."/>
            <person name="Ishida K."/>
        </authorList>
    </citation>
    <scope>NUCLEOTIDE SEQUENCE [LARGE SCALE GENOMIC DNA]</scope>
    <source>
        <strain evidence="1 2">SRT547</strain>
    </source>
</reference>
<keyword evidence="2" id="KW-1185">Reference proteome</keyword>
<dbReference type="EMBL" id="AP019860">
    <property type="protein sequence ID" value="BBM86181.1"/>
    <property type="molecule type" value="Genomic_DNA"/>
</dbReference>
<proteinExistence type="predicted"/>
<gene>
    <name evidence="1" type="ORF">UABAM_04567</name>
</gene>